<sequence>MKYKLILADPPWSYKDKSGRDYKHGAAEKYDTMSLEDICNMPIQDIADKDCALFMWATTPLLPEAFKVLEAWGFKYKTTIYWRKIMSLGMGYWFRGQVEVCLVAIKGNVKAFRSQRPNFIETKARKHSQKPDQLYGLIEELEISPKIELFARERREGWDAWGNELPKTTQTLLEVAT</sequence>
<evidence type="ECO:0000313" key="5">
    <source>
        <dbReference type="Proteomes" id="UP001182908"/>
    </source>
</evidence>
<dbReference type="InterPro" id="IPR029063">
    <property type="entry name" value="SAM-dependent_MTases_sf"/>
</dbReference>
<dbReference type="InterPro" id="IPR007757">
    <property type="entry name" value="MT-A70-like"/>
</dbReference>
<dbReference type="REBASE" id="756949">
    <property type="entry name" value="M.MspFTZ6ORF115P"/>
</dbReference>
<dbReference type="SUPFAM" id="SSF53335">
    <property type="entry name" value="S-adenosyl-L-methionine-dependent methyltransferases"/>
    <property type="match status" value="1"/>
</dbReference>
<dbReference type="GO" id="GO:0032259">
    <property type="term" value="P:methylation"/>
    <property type="evidence" value="ECO:0007669"/>
    <property type="project" value="UniProtKB-KW"/>
</dbReference>
<dbReference type="PROSITE" id="PS51143">
    <property type="entry name" value="MT_A70"/>
    <property type="match status" value="1"/>
</dbReference>
<organism evidence="4 5">
    <name type="scientific">Methanolobus sediminis</name>
    <dbReference type="NCBI Taxonomy" id="3072978"/>
    <lineage>
        <taxon>Archaea</taxon>
        <taxon>Methanobacteriati</taxon>
        <taxon>Methanobacteriota</taxon>
        <taxon>Stenosarchaea group</taxon>
        <taxon>Methanomicrobia</taxon>
        <taxon>Methanosarcinales</taxon>
        <taxon>Methanosarcinaceae</taxon>
        <taxon>Methanolobus</taxon>
    </lineage>
</organism>
<dbReference type="Pfam" id="PF05063">
    <property type="entry name" value="MT-A70"/>
    <property type="match status" value="1"/>
</dbReference>
<keyword evidence="5" id="KW-1185">Reference proteome</keyword>
<dbReference type="PANTHER" id="PTHR12829:SF7">
    <property type="entry name" value="N6-ADENOSINE-METHYLTRANSFERASE CATALYTIC SUBUNIT"/>
    <property type="match status" value="1"/>
</dbReference>
<dbReference type="KEGG" id="mseb:RE474_00115"/>
<dbReference type="EMBL" id="CP133592">
    <property type="protein sequence ID" value="WMW25158.1"/>
    <property type="molecule type" value="Genomic_DNA"/>
</dbReference>
<keyword evidence="2" id="KW-0808">Transferase</keyword>
<dbReference type="GeneID" id="84231074"/>
<proteinExistence type="predicted"/>
<dbReference type="RefSeq" id="WP_309310965.1">
    <property type="nucleotide sequence ID" value="NZ_CP133592.1"/>
</dbReference>
<keyword evidence="3" id="KW-0949">S-adenosyl-L-methionine</keyword>
<gene>
    <name evidence="4" type="ORF">RE474_00115</name>
</gene>
<accession>A0AA51UL90</accession>
<dbReference type="GO" id="GO:0008168">
    <property type="term" value="F:methyltransferase activity"/>
    <property type="evidence" value="ECO:0007669"/>
    <property type="project" value="UniProtKB-KW"/>
</dbReference>
<dbReference type="Proteomes" id="UP001182908">
    <property type="component" value="Chromosome"/>
</dbReference>
<evidence type="ECO:0000256" key="2">
    <source>
        <dbReference type="ARBA" id="ARBA00022679"/>
    </source>
</evidence>
<dbReference type="PANTHER" id="PTHR12829">
    <property type="entry name" value="N6-ADENOSINE-METHYLTRANSFERASE"/>
    <property type="match status" value="1"/>
</dbReference>
<evidence type="ECO:0000256" key="1">
    <source>
        <dbReference type="ARBA" id="ARBA00022603"/>
    </source>
</evidence>
<name>A0AA51UL90_9EURY</name>
<keyword evidence="1 4" id="KW-0489">Methyltransferase</keyword>
<dbReference type="AlphaFoldDB" id="A0AA51UL90"/>
<protein>
    <submittedName>
        <fullName evidence="4">MT-A70 family methyltransferase</fullName>
    </submittedName>
</protein>
<evidence type="ECO:0000313" key="4">
    <source>
        <dbReference type="EMBL" id="WMW25158.1"/>
    </source>
</evidence>
<dbReference type="Gene3D" id="3.40.50.150">
    <property type="entry name" value="Vaccinia Virus protein VP39"/>
    <property type="match status" value="1"/>
</dbReference>
<evidence type="ECO:0000256" key="3">
    <source>
        <dbReference type="ARBA" id="ARBA00022691"/>
    </source>
</evidence>
<reference evidence="4 5" key="1">
    <citation type="submission" date="2023-08" db="EMBL/GenBank/DDBJ databases">
        <title>Methanolobus mangrovi sp. nov. and Methanolobus sediminis sp. nov, two novel methylotrophic methanogens isolated from mangrove sediments in China.</title>
        <authorList>
            <person name="Zhou J."/>
        </authorList>
    </citation>
    <scope>NUCLEOTIDE SEQUENCE [LARGE SCALE GENOMIC DNA]</scope>
    <source>
        <strain evidence="4 5">FTZ6</strain>
    </source>
</reference>